<keyword evidence="4" id="KW-0521">NADP</keyword>
<keyword evidence="1" id="KW-0596">Phosphopantetheine</keyword>
<dbReference type="Pfam" id="PF16197">
    <property type="entry name" value="KAsynt_C_assoc"/>
    <property type="match status" value="1"/>
</dbReference>
<dbReference type="PRINTS" id="PR00080">
    <property type="entry name" value="SDRFAMILY"/>
</dbReference>
<dbReference type="InterPro" id="IPR050091">
    <property type="entry name" value="PKS_NRPS_Biosynth_Enz"/>
</dbReference>
<dbReference type="SMART" id="SM00827">
    <property type="entry name" value="PKS_AT"/>
    <property type="match status" value="1"/>
</dbReference>
<feature type="active site" description="Proton donor; for dehydratase activity" evidence="8">
    <location>
        <position position="1094"/>
    </location>
</feature>
<dbReference type="FunFam" id="3.40.47.10:FF:000019">
    <property type="entry name" value="Polyketide synthase type I"/>
    <property type="match status" value="1"/>
</dbReference>
<dbReference type="InterPro" id="IPR020841">
    <property type="entry name" value="PKS_Beta-ketoAc_synthase_dom"/>
</dbReference>
<evidence type="ECO:0000256" key="6">
    <source>
        <dbReference type="ARBA" id="ARBA00023268"/>
    </source>
</evidence>
<dbReference type="PROSITE" id="PS52004">
    <property type="entry name" value="KS3_2"/>
    <property type="match status" value="1"/>
</dbReference>
<dbReference type="InterPro" id="IPR049551">
    <property type="entry name" value="PKS_DH_C"/>
</dbReference>
<dbReference type="InterPro" id="IPR014030">
    <property type="entry name" value="Ketoacyl_synth_N"/>
</dbReference>
<dbReference type="PROSITE" id="PS51257">
    <property type="entry name" value="PROKAR_LIPOPROTEIN"/>
    <property type="match status" value="1"/>
</dbReference>
<dbReference type="GO" id="GO:0071770">
    <property type="term" value="P:DIM/DIP cell wall layer assembly"/>
    <property type="evidence" value="ECO:0007669"/>
    <property type="project" value="TreeGrafter"/>
</dbReference>
<feature type="domain" description="Ketosynthase family 3 (KS3)" evidence="10">
    <location>
        <begin position="23"/>
        <end position="448"/>
    </location>
</feature>
<evidence type="ECO:0000256" key="1">
    <source>
        <dbReference type="ARBA" id="ARBA00022450"/>
    </source>
</evidence>
<reference evidence="12 13" key="1">
    <citation type="submission" date="2016-06" db="EMBL/GenBank/DDBJ databases">
        <authorList>
            <person name="Kjaerup R.B."/>
            <person name="Dalgaard T.S."/>
            <person name="Juul-Madsen H.R."/>
        </authorList>
    </citation>
    <scope>NUCLEOTIDE SEQUENCE [LARGE SCALE GENOMIC DNA]</scope>
    <source>
        <strain evidence="12 13">DSM 45577</strain>
    </source>
</reference>
<dbReference type="Pfam" id="PF00109">
    <property type="entry name" value="ketoacyl-synt"/>
    <property type="match status" value="1"/>
</dbReference>
<dbReference type="GO" id="GO:0005737">
    <property type="term" value="C:cytoplasm"/>
    <property type="evidence" value="ECO:0007669"/>
    <property type="project" value="TreeGrafter"/>
</dbReference>
<dbReference type="EMBL" id="FMIA01000002">
    <property type="protein sequence ID" value="SCL58046.1"/>
    <property type="molecule type" value="Genomic_DNA"/>
</dbReference>
<dbReference type="Gene3D" id="3.40.50.720">
    <property type="entry name" value="NAD(P)-binding Rossmann-like Domain"/>
    <property type="match status" value="4"/>
</dbReference>
<organism evidence="12 13">
    <name type="scientific">Micromonospora yangpuensis</name>
    <dbReference type="NCBI Taxonomy" id="683228"/>
    <lineage>
        <taxon>Bacteria</taxon>
        <taxon>Bacillati</taxon>
        <taxon>Actinomycetota</taxon>
        <taxon>Actinomycetes</taxon>
        <taxon>Micromonosporales</taxon>
        <taxon>Micromonosporaceae</taxon>
        <taxon>Micromonospora</taxon>
    </lineage>
</organism>
<evidence type="ECO:0000313" key="13">
    <source>
        <dbReference type="Proteomes" id="UP000198937"/>
    </source>
</evidence>
<dbReference type="InterPro" id="IPR016035">
    <property type="entry name" value="Acyl_Trfase/lysoPLipase"/>
</dbReference>
<dbReference type="RefSeq" id="WP_091439741.1">
    <property type="nucleotide sequence ID" value="NZ_BMMJ01000014.1"/>
</dbReference>
<dbReference type="GO" id="GO:0016491">
    <property type="term" value="F:oxidoreductase activity"/>
    <property type="evidence" value="ECO:0007669"/>
    <property type="project" value="UniProtKB-KW"/>
</dbReference>
<dbReference type="InterPro" id="IPR036291">
    <property type="entry name" value="NAD(P)-bd_dom_sf"/>
</dbReference>
<dbReference type="InterPro" id="IPR011032">
    <property type="entry name" value="GroES-like_sf"/>
</dbReference>
<dbReference type="FunFam" id="3.40.50.720:FF:000209">
    <property type="entry name" value="Polyketide synthase Pks12"/>
    <property type="match status" value="1"/>
</dbReference>
<evidence type="ECO:0000256" key="2">
    <source>
        <dbReference type="ARBA" id="ARBA00022553"/>
    </source>
</evidence>
<dbReference type="PANTHER" id="PTHR43775">
    <property type="entry name" value="FATTY ACID SYNTHASE"/>
    <property type="match status" value="1"/>
</dbReference>
<feature type="region of interest" description="Disordered" evidence="9">
    <location>
        <begin position="2082"/>
        <end position="2154"/>
    </location>
</feature>
<keyword evidence="13" id="KW-1185">Reference proteome</keyword>
<dbReference type="Pfam" id="PF00107">
    <property type="entry name" value="ADH_zinc_N"/>
    <property type="match status" value="1"/>
</dbReference>
<dbReference type="InterPro" id="IPR013968">
    <property type="entry name" value="PKS_KR"/>
</dbReference>
<dbReference type="PROSITE" id="PS00606">
    <property type="entry name" value="KS3_1"/>
    <property type="match status" value="1"/>
</dbReference>
<dbReference type="CDD" id="cd05233">
    <property type="entry name" value="SDR_c"/>
    <property type="match status" value="1"/>
</dbReference>
<dbReference type="Proteomes" id="UP000198937">
    <property type="component" value="Unassembled WGS sequence"/>
</dbReference>
<dbReference type="Pfam" id="PF08659">
    <property type="entry name" value="KR"/>
    <property type="match status" value="1"/>
</dbReference>
<dbReference type="InterPro" id="IPR013154">
    <property type="entry name" value="ADH-like_N"/>
</dbReference>
<dbReference type="PANTHER" id="PTHR43775:SF37">
    <property type="entry name" value="SI:DKEY-61P9.11"/>
    <property type="match status" value="1"/>
</dbReference>
<dbReference type="CDD" id="cd00833">
    <property type="entry name" value="PKS"/>
    <property type="match status" value="1"/>
</dbReference>
<dbReference type="SUPFAM" id="SSF50129">
    <property type="entry name" value="GroES-like"/>
    <property type="match status" value="1"/>
</dbReference>
<feature type="domain" description="PKS/mFAS DH" evidence="11">
    <location>
        <begin position="895"/>
        <end position="1178"/>
    </location>
</feature>
<accession>A0A1C6UVR0</accession>
<dbReference type="InterPro" id="IPR057326">
    <property type="entry name" value="KR_dom"/>
</dbReference>
<dbReference type="InterPro" id="IPR042104">
    <property type="entry name" value="PKS_dehydratase_sf"/>
</dbReference>
<dbReference type="GO" id="GO:0004312">
    <property type="term" value="F:fatty acid synthase activity"/>
    <property type="evidence" value="ECO:0007669"/>
    <property type="project" value="TreeGrafter"/>
</dbReference>
<evidence type="ECO:0000256" key="8">
    <source>
        <dbReference type="PROSITE-ProRule" id="PRU01363"/>
    </source>
</evidence>
<dbReference type="SUPFAM" id="SSF55048">
    <property type="entry name" value="Probable ACP-binding domain of malonyl-CoA ACP transacylase"/>
    <property type="match status" value="1"/>
</dbReference>
<dbReference type="SMART" id="SM00829">
    <property type="entry name" value="PKS_ER"/>
    <property type="match status" value="1"/>
</dbReference>
<name>A0A1C6UVR0_9ACTN</name>
<dbReference type="Pfam" id="PF08240">
    <property type="entry name" value="ADH_N"/>
    <property type="match status" value="1"/>
</dbReference>
<dbReference type="STRING" id="683228.GA0070617_3701"/>
<dbReference type="InterPro" id="IPR018201">
    <property type="entry name" value="Ketoacyl_synth_AS"/>
</dbReference>
<evidence type="ECO:0000259" key="10">
    <source>
        <dbReference type="PROSITE" id="PS52004"/>
    </source>
</evidence>
<dbReference type="InterPro" id="IPR016039">
    <property type="entry name" value="Thiolase-like"/>
</dbReference>
<dbReference type="Pfam" id="PF21089">
    <property type="entry name" value="PKS_DH_N"/>
    <property type="match status" value="1"/>
</dbReference>
<dbReference type="Gene3D" id="3.10.129.110">
    <property type="entry name" value="Polyketide synthase dehydratase"/>
    <property type="match status" value="1"/>
</dbReference>
<dbReference type="CDD" id="cd05195">
    <property type="entry name" value="enoyl_red"/>
    <property type="match status" value="1"/>
</dbReference>
<dbReference type="PROSITE" id="PS52019">
    <property type="entry name" value="PKS_MFAS_DH"/>
    <property type="match status" value="1"/>
</dbReference>
<gene>
    <name evidence="12" type="ORF">GA0070617_3701</name>
</gene>
<protein>
    <submittedName>
        <fullName evidence="12">Acyl transferase domain-containing protein</fullName>
    </submittedName>
</protein>
<dbReference type="SMART" id="SM00826">
    <property type="entry name" value="PKS_DH"/>
    <property type="match status" value="1"/>
</dbReference>
<dbReference type="Gene3D" id="3.30.70.3290">
    <property type="match status" value="1"/>
</dbReference>
<dbReference type="InterPro" id="IPR002347">
    <property type="entry name" value="SDR_fam"/>
</dbReference>
<dbReference type="Gene3D" id="3.40.366.10">
    <property type="entry name" value="Malonyl-Coenzyme A Acyl Carrier Protein, domain 2"/>
    <property type="match status" value="1"/>
</dbReference>
<dbReference type="InterPro" id="IPR020807">
    <property type="entry name" value="PKS_DH"/>
</dbReference>
<dbReference type="InterPro" id="IPR016036">
    <property type="entry name" value="Malonyl_transacylase_ACP-bd"/>
</dbReference>
<dbReference type="Pfam" id="PF02801">
    <property type="entry name" value="Ketoacyl-synt_C"/>
    <property type="match status" value="1"/>
</dbReference>
<evidence type="ECO:0000256" key="4">
    <source>
        <dbReference type="ARBA" id="ARBA00022857"/>
    </source>
</evidence>
<dbReference type="InterPro" id="IPR049552">
    <property type="entry name" value="PKS_DH_N"/>
</dbReference>
<dbReference type="Pfam" id="PF00698">
    <property type="entry name" value="Acyl_transf_1"/>
    <property type="match status" value="1"/>
</dbReference>
<dbReference type="FunFam" id="3.40.50.720:FF:000084">
    <property type="entry name" value="Short-chain dehydrogenase reductase"/>
    <property type="match status" value="1"/>
</dbReference>
<keyword evidence="7" id="KW-0012">Acyltransferase</keyword>
<dbReference type="InterPro" id="IPR020843">
    <property type="entry name" value="ER"/>
</dbReference>
<keyword evidence="2" id="KW-0597">Phosphoprotein</keyword>
<keyword evidence="6" id="KW-0511">Multifunctional enzyme</keyword>
<dbReference type="Pfam" id="PF14765">
    <property type="entry name" value="PS-DH"/>
    <property type="match status" value="1"/>
</dbReference>
<dbReference type="SUPFAM" id="SSF47336">
    <property type="entry name" value="ACP-like"/>
    <property type="match status" value="1"/>
</dbReference>
<dbReference type="GO" id="GO:0005886">
    <property type="term" value="C:plasma membrane"/>
    <property type="evidence" value="ECO:0007669"/>
    <property type="project" value="TreeGrafter"/>
</dbReference>
<evidence type="ECO:0000256" key="5">
    <source>
        <dbReference type="ARBA" id="ARBA00023002"/>
    </source>
</evidence>
<keyword evidence="3 12" id="KW-0808">Transferase</keyword>
<feature type="region of interest" description="N-terminal hotdog fold" evidence="8">
    <location>
        <begin position="895"/>
        <end position="1018"/>
    </location>
</feature>
<dbReference type="InterPro" id="IPR049900">
    <property type="entry name" value="PKS_mFAS_DH"/>
</dbReference>
<dbReference type="SUPFAM" id="SSF52151">
    <property type="entry name" value="FabD/lysophospholipase-like"/>
    <property type="match status" value="1"/>
</dbReference>
<dbReference type="OrthoDB" id="9778690at2"/>
<dbReference type="Gene3D" id="3.90.180.10">
    <property type="entry name" value="Medium-chain alcohol dehydrogenases, catalytic domain"/>
    <property type="match status" value="1"/>
</dbReference>
<dbReference type="Gene3D" id="3.40.47.10">
    <property type="match status" value="1"/>
</dbReference>
<sequence>MRVHTDPYPGVVPAPGDSVQGGYGPVAVVGIGCRFPGGIEDRDSFWDVLATGTDAIGDIPADRWRNEAYFDPDPATPGRTHVRQGGFLRSPVDRFDAGFFGMTPRDAAALDPQQRLLLEVTWEAFEDAGIPPVSTAGARVGTYIGAFTFDAALVQLSEANRHLVSTATPTGMAMTMLSARLSHAFDWRGPCLTIDTACSSSLVALHHACAALASGDCDVAVAGGANVMVGPAMTIMLSKGGFLSPDARCRSFDHRANGYARAEGAGIVVLKPLAAAERDGDRIHAVIRGSAVNQDGRTPGITVPSAAAQRAVIGQTCRAAGVDPRSIGYFEAHGTGTAVGDPIEASSIGEMLAGSAATHWIGSVKSNLGHTEAAAGMAGVIKAILCLDRGLIPPNIHFERPNPAIPFDRLPIRVPVEMTPFGEYGGPRRAGVNSFGFGGTNAHALLEQAPPLPRRDPTADADGQPQLLPLSARSPQALRALVDAYADLLDKPDAPTLRRVCRAVSRQREHHPLRAFVVAGDPAGAARQLRQLTVAPRRATPRPVAFVYTGMGPQWWGMGRELLRHEPLFAETVAECDRFLARFGLSIADELLRDEAESRLTSTLYAQVGNFVVQAGLTALWRSWGVEPAMIVGHSVGEVAAAYAAGVYSLPDALTVSFHRANLQSRLAGRGAMAAVDLPAGAVGPYLVDGVDVAAINSATATTLAGDAEALETVSERLRAAGVAVKALRVEVAYHSAQMDEIHQPLLAALADIRPAAAGIPLYSTVTGGRVDGTGFDAGYWWRNVRQPVRFADAVRELLAAGPGAVLEVGPHPVLASAINEALAEQDGDPVQVASLRRDRPQREHLRQALGTLYAAGVEVDWKGVHPGPREHLDLPRYPWQRDAHWIESAVSRSARLGGGGLRLAGREVPAATPTRDVELSAAEFPYLVDHRIGDDAVFPGAGYLEAALAMFPDDTPCFLADVVFHRPLPVRPATVATLRTNHDPVQRTVTMHSREPGDDNVWTLHAELRRPDLVPPGSPPPRGETLAELTRDLPELTRDDLYARLADRNLHYGPAFRAVRRVWHREETGEIFAALEPGPVDTDGYRLHPALLDAALHATIGGAVWHTDEGGYVPARIAELRLYRTPGTGGLWVHGRDRRSAVDGWLECDLTILTDDGDVVAEVVGLRAQRTARPESDRPDPPESRYYRPVWHLEPAEGVGTLAGTWLVVGGAETQALVRGLTGRGATVRQVATGRPDWPDEVRAVLADEPACRGVVHLDGTPAADAPACEPVAVPLRLVQALPADTVPLVLVTVGAQSVDEDDPTTDPFAASVWGLGRVVNAERPELRCRLVDTDHTEQGMAALLDELARESLDEVVLRAGRRYVRRLEPADDRSPLHHLRTATDRTPVTLRTADRDLDRLRFVAVDRPEPGPTEVEIEVAYVGLNFKDVLKATGLLSAEAMTGSYSESTLGLECSGTIVRVGRAVTDLRPGDEVLAHGRDLFTSHVTLDQVRVVRKPAGLSLAEAASLLPVVTAHQALVRLARVQPTERVLVHSAAGGVGLAAVRLARWLGAQVYATAGSEQRREFLRGEGVAGISDSRSIAFVDDIRSATGGEGVDVVVNSLPGEILHQSLGLLRPFGRFVEVGKADIAANHSLRLAPFHRALSFHAFDYDQMMRLAPEVVRAAMAEVAALYDKAEVVRLPVTEMPAGQVGAAFRAMTRREHLGKIVVRMADEPVTVPAASITDAPVRPDASYLVTGGLGGLGLTVARWLADQGARHLVLVGRRGIATAEAAGVVDRLTGAGVQVRVEQVDVADRTAVRDLLDRVRTQLSPVRGVVHAAAGFDDAVLAETDAARLVAATRPKADGAWNLHLATETDQLDFFVLFSSFAAQIGPAAGGAYVSANEFLNGLARYRRARGLPALSVGWGMVDQVGVAVDNDGAVGRVLRRNGQLGMTPGQLVEALGVLLRTRPAEACVAGVDWAGWARANPQLAGLPRYAALVPVDVADDPGQLSVPERLRAATDEERRAMLPALVAPLLGRITGLSEEQLGDEHAVDIDSLAGVELRVLLQNSLGVSVPAVRLQRNLTVAGLVGLLAGEWADVPPPTGRPADAVPAAVGRPADPSPAPTGRPADASAAGPAVSGDPGPPSGIRSAEVSTAVRTTGPVARTTTAVADRPLAGSLTGATGQTLAGRTVLITGGSRGLGRAFAEEVGRAGAHVVITGRDADALDRARDQMRAEGSTVDAFVADVAQRGATAGVVRSVVETHGGLDVMVNNAGVSGPIGPMWEVDEDEWSDTIEVNLRGTMLGCRAALAVMVPRGVGRVINVVSHAGRFRWPYLSAYSVSKAAVIKLTENLADELRTSGVVVLSYHPGLVDLGITRAGLDRVRRGGGDRWERLTAQWGEQQLADGQMTSVQRAATVFRRLVEGAADDRSGAYLTVDDDIADGGTVS</sequence>
<dbReference type="InterPro" id="IPR036736">
    <property type="entry name" value="ACP-like_sf"/>
</dbReference>
<dbReference type="InterPro" id="IPR014043">
    <property type="entry name" value="Acyl_transferase_dom"/>
</dbReference>
<evidence type="ECO:0000256" key="3">
    <source>
        <dbReference type="ARBA" id="ARBA00022679"/>
    </source>
</evidence>
<dbReference type="PRINTS" id="PR00081">
    <property type="entry name" value="GDHRDH"/>
</dbReference>
<dbReference type="GO" id="GO:0004315">
    <property type="term" value="F:3-oxoacyl-[acyl-carrier-protein] synthase activity"/>
    <property type="evidence" value="ECO:0007669"/>
    <property type="project" value="InterPro"/>
</dbReference>
<keyword evidence="5" id="KW-0560">Oxidoreductase</keyword>
<dbReference type="SMART" id="SM00825">
    <property type="entry name" value="PKS_KS"/>
    <property type="match status" value="1"/>
</dbReference>
<dbReference type="GO" id="GO:0006633">
    <property type="term" value="P:fatty acid biosynthetic process"/>
    <property type="evidence" value="ECO:0007669"/>
    <property type="project" value="InterPro"/>
</dbReference>
<feature type="active site" description="Proton acceptor; for dehydratase activity" evidence="8">
    <location>
        <position position="931"/>
    </location>
</feature>
<evidence type="ECO:0000256" key="7">
    <source>
        <dbReference type="ARBA" id="ARBA00023315"/>
    </source>
</evidence>
<evidence type="ECO:0000259" key="11">
    <source>
        <dbReference type="PROSITE" id="PS52019"/>
    </source>
</evidence>
<dbReference type="SUPFAM" id="SSF53901">
    <property type="entry name" value="Thiolase-like"/>
    <property type="match status" value="1"/>
</dbReference>
<dbReference type="SUPFAM" id="SSF51735">
    <property type="entry name" value="NAD(P)-binding Rossmann-fold domains"/>
    <property type="match status" value="4"/>
</dbReference>
<dbReference type="SMART" id="SM00822">
    <property type="entry name" value="PKS_KR"/>
    <property type="match status" value="1"/>
</dbReference>
<dbReference type="InterPro" id="IPR032821">
    <property type="entry name" value="PKS_assoc"/>
</dbReference>
<dbReference type="InterPro" id="IPR013149">
    <property type="entry name" value="ADH-like_C"/>
</dbReference>
<evidence type="ECO:0000256" key="9">
    <source>
        <dbReference type="SAM" id="MobiDB-lite"/>
    </source>
</evidence>
<proteinExistence type="predicted"/>
<dbReference type="InterPro" id="IPR014031">
    <property type="entry name" value="Ketoacyl_synth_C"/>
</dbReference>
<dbReference type="Pfam" id="PF00106">
    <property type="entry name" value="adh_short"/>
    <property type="match status" value="1"/>
</dbReference>
<dbReference type="InterPro" id="IPR001227">
    <property type="entry name" value="Ac_transferase_dom_sf"/>
</dbReference>
<feature type="region of interest" description="C-terminal hotdog fold" evidence="8">
    <location>
        <begin position="1034"/>
        <end position="1178"/>
    </location>
</feature>
<evidence type="ECO:0000313" key="12">
    <source>
        <dbReference type="EMBL" id="SCL58046.1"/>
    </source>
</evidence>